<keyword evidence="3 5" id="KW-0689">Ribosomal protein</keyword>
<dbReference type="EMBL" id="JBHUHO010000019">
    <property type="protein sequence ID" value="MFD2115474.1"/>
    <property type="molecule type" value="Genomic_DNA"/>
</dbReference>
<accession>A0ABW4YJ57</accession>
<keyword evidence="1 5" id="KW-0699">rRNA-binding</keyword>
<evidence type="ECO:0000259" key="7">
    <source>
        <dbReference type="Pfam" id="PF14693"/>
    </source>
</evidence>
<comment type="subunit">
    <text evidence="5">Part of the 50S ribosomal subunit; part of the 5S rRNA/L5/L18/L25 subcomplex. Contacts the 5S rRNA. Binds to the 5S rRNA independently of L5 and L18.</text>
</comment>
<organism evidence="8 9">
    <name type="scientific">Paenibacillus yanchengensis</name>
    <dbReference type="NCBI Taxonomy" id="2035833"/>
    <lineage>
        <taxon>Bacteria</taxon>
        <taxon>Bacillati</taxon>
        <taxon>Bacillota</taxon>
        <taxon>Bacilli</taxon>
        <taxon>Bacillales</taxon>
        <taxon>Paenibacillaceae</taxon>
        <taxon>Paenibacillus</taxon>
    </lineage>
</organism>
<dbReference type="GO" id="GO:0005840">
    <property type="term" value="C:ribosome"/>
    <property type="evidence" value="ECO:0007669"/>
    <property type="project" value="UniProtKB-KW"/>
</dbReference>
<proteinExistence type="inferred from homology"/>
<dbReference type="InterPro" id="IPR001021">
    <property type="entry name" value="Ribosomal_bL25_long"/>
</dbReference>
<dbReference type="SUPFAM" id="SSF50715">
    <property type="entry name" value="Ribosomal protein L25-like"/>
    <property type="match status" value="1"/>
</dbReference>
<sequence length="205" mass="22705">MAISMQVQNRTCTTKGQLRKLRAEGQVPAVVYGKQMSNPVVISVLEKELDMMMRTQPNAVIEFRNPAFDKQTVMVSEIQRDPISGKLLHADFQQINMSEEIRANIRIELSGDSVGAKAGGIQQLILHELEVQCLPGQIPDAIVADVTNLAIGESLMVSDLFLPESVEVKTDHDAVVVTILAPQKEEESITEENNQLQAEQEKQEV</sequence>
<dbReference type="InterPro" id="IPR020930">
    <property type="entry name" value="Ribosomal_uL5_bac-type"/>
</dbReference>
<keyword evidence="4 5" id="KW-0687">Ribonucleoprotein</keyword>
<dbReference type="Pfam" id="PF14693">
    <property type="entry name" value="Ribosomal_TL5_C"/>
    <property type="match status" value="1"/>
</dbReference>
<dbReference type="Proteomes" id="UP001597362">
    <property type="component" value="Unassembled WGS sequence"/>
</dbReference>
<evidence type="ECO:0000256" key="2">
    <source>
        <dbReference type="ARBA" id="ARBA00022884"/>
    </source>
</evidence>
<dbReference type="InterPro" id="IPR020057">
    <property type="entry name" value="Ribosomal_bL25_b-dom"/>
</dbReference>
<protein>
    <recommendedName>
        <fullName evidence="5">Large ribosomal subunit protein bL25</fullName>
    </recommendedName>
    <alternativeName>
        <fullName evidence="5">General stress protein CTC</fullName>
    </alternativeName>
</protein>
<dbReference type="HAMAP" id="MF_01334">
    <property type="entry name" value="Ribosomal_bL25_CTC"/>
    <property type="match status" value="1"/>
</dbReference>
<reference evidence="9" key="1">
    <citation type="journal article" date="2019" name="Int. J. Syst. Evol. Microbiol.">
        <title>The Global Catalogue of Microorganisms (GCM) 10K type strain sequencing project: providing services to taxonomists for standard genome sequencing and annotation.</title>
        <authorList>
            <consortium name="The Broad Institute Genomics Platform"/>
            <consortium name="The Broad Institute Genome Sequencing Center for Infectious Disease"/>
            <person name="Wu L."/>
            <person name="Ma J."/>
        </authorList>
    </citation>
    <scope>NUCLEOTIDE SEQUENCE [LARGE SCALE GENOMIC DNA]</scope>
    <source>
        <strain evidence="9">GH52</strain>
    </source>
</reference>
<dbReference type="InterPro" id="IPR037121">
    <property type="entry name" value="Ribosomal_bL25_C"/>
</dbReference>
<feature type="domain" description="Large ribosomal subunit protein bL25 beta" evidence="7">
    <location>
        <begin position="100"/>
        <end position="183"/>
    </location>
</feature>
<dbReference type="Gene3D" id="2.40.240.10">
    <property type="entry name" value="Ribosomal Protein L25, Chain P"/>
    <property type="match status" value="1"/>
</dbReference>
<keyword evidence="9" id="KW-1185">Reference proteome</keyword>
<dbReference type="InterPro" id="IPR020056">
    <property type="entry name" value="Rbsml_bL25/Gln-tRNA_synth_N"/>
</dbReference>
<evidence type="ECO:0000259" key="6">
    <source>
        <dbReference type="Pfam" id="PF01386"/>
    </source>
</evidence>
<dbReference type="PANTHER" id="PTHR33284:SF1">
    <property type="entry name" value="RIBOSOMAL PROTEIN L25_GLN-TRNA SYNTHETASE, ANTI-CODON-BINDING DOMAIN-CONTAINING PROTEIN"/>
    <property type="match status" value="1"/>
</dbReference>
<evidence type="ECO:0000256" key="1">
    <source>
        <dbReference type="ARBA" id="ARBA00022730"/>
    </source>
</evidence>
<dbReference type="InterPro" id="IPR011035">
    <property type="entry name" value="Ribosomal_bL25/Gln-tRNA_synth"/>
</dbReference>
<evidence type="ECO:0000256" key="4">
    <source>
        <dbReference type="ARBA" id="ARBA00023274"/>
    </source>
</evidence>
<evidence type="ECO:0000256" key="3">
    <source>
        <dbReference type="ARBA" id="ARBA00022980"/>
    </source>
</evidence>
<dbReference type="NCBIfam" id="TIGR00731">
    <property type="entry name" value="bL25_bact_ctc"/>
    <property type="match status" value="1"/>
</dbReference>
<dbReference type="Gene3D" id="2.170.120.20">
    <property type="entry name" value="Ribosomal protein L25, beta domain"/>
    <property type="match status" value="1"/>
</dbReference>
<comment type="function">
    <text evidence="5">This is one of the proteins that binds to the 5S RNA in the ribosome where it forms part of the central protuberance.</text>
</comment>
<dbReference type="CDD" id="cd00495">
    <property type="entry name" value="Ribosomal_L25_TL5_CTC"/>
    <property type="match status" value="1"/>
</dbReference>
<dbReference type="RefSeq" id="WP_377770666.1">
    <property type="nucleotide sequence ID" value="NZ_JBHUHO010000019.1"/>
</dbReference>
<name>A0ABW4YJ57_9BACL</name>
<evidence type="ECO:0000313" key="9">
    <source>
        <dbReference type="Proteomes" id="UP001597362"/>
    </source>
</evidence>
<feature type="domain" description="Large ribosomal subunit protein bL25 L25" evidence="6">
    <location>
        <begin position="6"/>
        <end position="92"/>
    </location>
</feature>
<dbReference type="InterPro" id="IPR029751">
    <property type="entry name" value="Ribosomal_L25_dom"/>
</dbReference>
<keyword evidence="2 5" id="KW-0694">RNA-binding</keyword>
<gene>
    <name evidence="5" type="primary">rplY</name>
    <name evidence="5" type="synonym">ctc</name>
    <name evidence="8" type="ORF">ACFSJH_06990</name>
</gene>
<comment type="caution">
    <text evidence="8">The sequence shown here is derived from an EMBL/GenBank/DDBJ whole genome shotgun (WGS) entry which is preliminary data.</text>
</comment>
<evidence type="ECO:0000256" key="5">
    <source>
        <dbReference type="HAMAP-Rule" id="MF_01334"/>
    </source>
</evidence>
<comment type="similarity">
    <text evidence="5">Belongs to the bacterial ribosomal protein bL25 family. CTC subfamily.</text>
</comment>
<evidence type="ECO:0000313" key="8">
    <source>
        <dbReference type="EMBL" id="MFD2115474.1"/>
    </source>
</evidence>
<dbReference type="Pfam" id="PF01386">
    <property type="entry name" value="Ribosomal_L25p"/>
    <property type="match status" value="1"/>
</dbReference>
<dbReference type="PANTHER" id="PTHR33284">
    <property type="entry name" value="RIBOSOMAL PROTEIN L25/GLN-TRNA SYNTHETASE, ANTI-CODON-BINDING DOMAIN-CONTAINING PROTEIN"/>
    <property type="match status" value="1"/>
</dbReference>